<dbReference type="EMBL" id="CP009617">
    <property type="protein sequence ID" value="AIW20133.1"/>
    <property type="molecule type" value="Genomic_DNA"/>
</dbReference>
<gene>
    <name evidence="2" type="ORF">IX92_14355</name>
</gene>
<proteinExistence type="predicted"/>
<keyword evidence="1" id="KW-0472">Membrane</keyword>
<organism evidence="2 3">
    <name type="scientific">Vibrio coralliilyticus</name>
    <dbReference type="NCBI Taxonomy" id="190893"/>
    <lineage>
        <taxon>Bacteria</taxon>
        <taxon>Pseudomonadati</taxon>
        <taxon>Pseudomonadota</taxon>
        <taxon>Gammaproteobacteria</taxon>
        <taxon>Vibrionales</taxon>
        <taxon>Vibrionaceae</taxon>
        <taxon>Vibrio</taxon>
    </lineage>
</organism>
<feature type="transmembrane region" description="Helical" evidence="1">
    <location>
        <begin position="32"/>
        <end position="50"/>
    </location>
</feature>
<keyword evidence="1" id="KW-0812">Transmembrane</keyword>
<feature type="transmembrane region" description="Helical" evidence="1">
    <location>
        <begin position="71"/>
        <end position="88"/>
    </location>
</feature>
<dbReference type="KEGG" id="vcy:IX92_14355"/>
<dbReference type="Proteomes" id="UP000030081">
    <property type="component" value="Chromosome 1"/>
</dbReference>
<evidence type="ECO:0000313" key="3">
    <source>
        <dbReference type="Proteomes" id="UP000030081"/>
    </source>
</evidence>
<dbReference type="AlphaFoldDB" id="A0AAN0VXS4"/>
<keyword evidence="3" id="KW-1185">Reference proteome</keyword>
<sequence length="126" mass="14663">MCWFSYNNIYIGFQEDIAHQLEVIEVSLGSGITLYSSVLFLAYSVAFLLYNFRRRSEPVELWATLSNNKTTIVIIGLLAVSIPCGYIYKEYKESVLIKNGYSFEKVRERRGLFKLDYDVYTLETNK</sequence>
<reference evidence="2 3" key="1">
    <citation type="submission" date="2014-10" db="EMBL/GenBank/DDBJ databases">
        <title>The Complete Genome Sequence for the Shellfish Pathogen Vibrio coralliilyticus RE98 Isolated from a Shellfish Hatchery.</title>
        <authorList>
            <person name="Richards G.P."/>
            <person name="Bono J.L."/>
            <person name="Watson M.A."/>
            <person name="Needleman D.S."/>
        </authorList>
    </citation>
    <scope>NUCLEOTIDE SEQUENCE [LARGE SCALE GENOMIC DNA]</scope>
    <source>
        <strain evidence="2 3">RE98</strain>
    </source>
</reference>
<evidence type="ECO:0000313" key="2">
    <source>
        <dbReference type="EMBL" id="AIW20133.1"/>
    </source>
</evidence>
<name>A0AAN0VXS4_9VIBR</name>
<evidence type="ECO:0000256" key="1">
    <source>
        <dbReference type="SAM" id="Phobius"/>
    </source>
</evidence>
<keyword evidence="1" id="KW-1133">Transmembrane helix</keyword>
<protein>
    <submittedName>
        <fullName evidence="2">Uncharacterized protein</fullName>
    </submittedName>
</protein>
<accession>A0AAN0VXS4</accession>